<dbReference type="RefSeq" id="WP_068802463.1">
    <property type="nucleotide sequence ID" value="NZ_CP014671.1"/>
</dbReference>
<reference evidence="2" key="1">
    <citation type="submission" date="2016-03" db="EMBL/GenBank/DDBJ databases">
        <title>Complete genome sequence of Solimmundus cernigliae, representing a novel lineage of polycyclic aromatic hydrocarbon degraders within the Gammaproteobacteria.</title>
        <authorList>
            <person name="Singleton D.R."/>
            <person name="Dickey A.N."/>
            <person name="Scholl E.H."/>
            <person name="Wright F.A."/>
            <person name="Aitken M.D."/>
        </authorList>
    </citation>
    <scope>NUCLEOTIDE SEQUENCE [LARGE SCALE GENOMIC DNA]</scope>
    <source>
        <strain evidence="2">TR3.2</strain>
    </source>
</reference>
<sequence>MSTSDQTRRLNLLVERLVHEPSLRERYLTDRDAVLAETGIDPASAPALASGDIEALGALGMHPILQMHYQMVLKPHMAAHMTVRHYPELSEDP</sequence>
<dbReference type="KEGG" id="gbi:PG2T_01245"/>
<evidence type="ECO:0000313" key="2">
    <source>
        <dbReference type="Proteomes" id="UP000092952"/>
    </source>
</evidence>
<dbReference type="OrthoDB" id="7068602at2"/>
<dbReference type="STRING" id="1810504.PG2T_01245"/>
<dbReference type="SUPFAM" id="SSF48076">
    <property type="entry name" value="LigA subunit of an aromatic-ring-opening dioxygenase LigAB"/>
    <property type="match status" value="1"/>
</dbReference>
<dbReference type="Gene3D" id="1.10.700.10">
    <property type="entry name" value="Dioxygenase LigAB, LigA subunit"/>
    <property type="match status" value="1"/>
</dbReference>
<dbReference type="EMBL" id="CP014671">
    <property type="protein sequence ID" value="ANX02950.1"/>
    <property type="molecule type" value="Genomic_DNA"/>
</dbReference>
<keyword evidence="2" id="KW-1185">Reference proteome</keyword>
<dbReference type="InterPro" id="IPR036622">
    <property type="entry name" value="LigA_sf"/>
</dbReference>
<gene>
    <name evidence="1" type="ORF">PG2T_01245</name>
</gene>
<accession>A0A1B1YQA6</accession>
<dbReference type="InParanoid" id="A0A1B1YQA6"/>
<organism evidence="1 2">
    <name type="scientific">Immundisolibacter cernigliae</name>
    <dbReference type="NCBI Taxonomy" id="1810504"/>
    <lineage>
        <taxon>Bacteria</taxon>
        <taxon>Pseudomonadati</taxon>
        <taxon>Pseudomonadota</taxon>
        <taxon>Gammaproteobacteria</taxon>
        <taxon>Immundisolibacterales</taxon>
        <taxon>Immundisolibacteraceae</taxon>
        <taxon>Immundisolibacter</taxon>
    </lineage>
</organism>
<dbReference type="AlphaFoldDB" id="A0A1B1YQA6"/>
<proteinExistence type="predicted"/>
<dbReference type="Proteomes" id="UP000092952">
    <property type="component" value="Chromosome"/>
</dbReference>
<evidence type="ECO:0000313" key="1">
    <source>
        <dbReference type="EMBL" id="ANX02950.1"/>
    </source>
</evidence>
<name>A0A1B1YQA6_9GAMM</name>
<protein>
    <submittedName>
        <fullName evidence="1">Uncharacterized protein</fullName>
    </submittedName>
</protein>